<feature type="transmembrane region" description="Helical" evidence="1">
    <location>
        <begin position="177"/>
        <end position="195"/>
    </location>
</feature>
<dbReference type="RefSeq" id="WP_279528359.1">
    <property type="nucleotide sequence ID" value="NZ_CP122312.1"/>
</dbReference>
<comment type="caution">
    <text evidence="2">The sequence shown here is derived from an EMBL/GenBank/DDBJ whole genome shotgun (WGS) entry which is preliminary data.</text>
</comment>
<evidence type="ECO:0000313" key="3">
    <source>
        <dbReference type="Proteomes" id="UP001596447"/>
    </source>
</evidence>
<accession>A0ABD5Z8T8</accession>
<evidence type="ECO:0000256" key="1">
    <source>
        <dbReference type="SAM" id="Phobius"/>
    </source>
</evidence>
<proteinExistence type="predicted"/>
<reference evidence="2 3" key="1">
    <citation type="journal article" date="2019" name="Int. J. Syst. Evol. Microbiol.">
        <title>The Global Catalogue of Microorganisms (GCM) 10K type strain sequencing project: providing services to taxonomists for standard genome sequencing and annotation.</title>
        <authorList>
            <consortium name="The Broad Institute Genomics Platform"/>
            <consortium name="The Broad Institute Genome Sequencing Center for Infectious Disease"/>
            <person name="Wu L."/>
            <person name="Ma J."/>
        </authorList>
    </citation>
    <scope>NUCLEOTIDE SEQUENCE [LARGE SCALE GENOMIC DNA]</scope>
    <source>
        <strain evidence="2 3">XZGYJ-43</strain>
    </source>
</reference>
<dbReference type="EMBL" id="JBHTAR010000011">
    <property type="protein sequence ID" value="MFC7201618.1"/>
    <property type="molecule type" value="Genomic_DNA"/>
</dbReference>
<feature type="transmembrane region" description="Helical" evidence="1">
    <location>
        <begin position="94"/>
        <end position="115"/>
    </location>
</feature>
<evidence type="ECO:0000313" key="2">
    <source>
        <dbReference type="EMBL" id="MFC7201618.1"/>
    </source>
</evidence>
<name>A0ABD5Z8T8_9EURY</name>
<organism evidence="2 3">
    <name type="scientific">Halospeciosus flavus</name>
    <dbReference type="NCBI Taxonomy" id="3032283"/>
    <lineage>
        <taxon>Archaea</taxon>
        <taxon>Methanobacteriati</taxon>
        <taxon>Methanobacteriota</taxon>
        <taxon>Stenosarchaea group</taxon>
        <taxon>Halobacteria</taxon>
        <taxon>Halobacteriales</taxon>
        <taxon>Halobacteriaceae</taxon>
        <taxon>Halospeciosus</taxon>
    </lineage>
</organism>
<keyword evidence="3" id="KW-1185">Reference proteome</keyword>
<protein>
    <submittedName>
        <fullName evidence="2">Uncharacterized protein</fullName>
    </submittedName>
</protein>
<keyword evidence="1" id="KW-0472">Membrane</keyword>
<feature type="transmembrane region" description="Helical" evidence="1">
    <location>
        <begin position="68"/>
        <end position="88"/>
    </location>
</feature>
<dbReference type="Proteomes" id="UP001596447">
    <property type="component" value="Unassembled WGS sequence"/>
</dbReference>
<feature type="transmembrane region" description="Helical" evidence="1">
    <location>
        <begin position="43"/>
        <end position="61"/>
    </location>
</feature>
<gene>
    <name evidence="2" type="ORF">ACFQJ9_19770</name>
</gene>
<dbReference type="AlphaFoldDB" id="A0ABD5Z8T8"/>
<keyword evidence="1" id="KW-0812">Transmembrane</keyword>
<keyword evidence="1" id="KW-1133">Transmembrane helix</keyword>
<feature type="transmembrane region" description="Helical" evidence="1">
    <location>
        <begin position="20"/>
        <end position="37"/>
    </location>
</feature>
<feature type="transmembrane region" description="Helical" evidence="1">
    <location>
        <begin position="122"/>
        <end position="142"/>
    </location>
</feature>
<sequence length="211" mass="23177">MKDSGRLDRLLENQRTNTVLSWALVVFVGLVAVGSLVEGDLLWTGFAVVVAALAVVPPWAYRSPRVMLPWEVLLLAALPLFGRVVATLPLATDLATYLSVAALALVVAVELDVFTPVRMNDWFAVLFVVIATMAAAGVWSLVQWLSDHFLGTHFVLPRPPVTDAEEAAALNALMWDYVAATVAGLLAGVLFVWYFRRRRDIELRLPEGVHE</sequence>